<dbReference type="InterPro" id="IPR007021">
    <property type="entry name" value="DUF659"/>
</dbReference>
<dbReference type="SUPFAM" id="SSF53098">
    <property type="entry name" value="Ribonuclease H-like"/>
    <property type="match status" value="1"/>
</dbReference>
<dbReference type="PANTHER" id="PTHR32166">
    <property type="entry name" value="OSJNBA0013A04.12 PROTEIN"/>
    <property type="match status" value="1"/>
</dbReference>
<organism evidence="3">
    <name type="scientific">Nicotiana tabacum</name>
    <name type="common">Common tobacco</name>
    <dbReference type="NCBI Taxonomy" id="4097"/>
    <lineage>
        <taxon>Eukaryota</taxon>
        <taxon>Viridiplantae</taxon>
        <taxon>Streptophyta</taxon>
        <taxon>Embryophyta</taxon>
        <taxon>Tracheophyta</taxon>
        <taxon>Spermatophyta</taxon>
        <taxon>Magnoliopsida</taxon>
        <taxon>eudicotyledons</taxon>
        <taxon>Gunneridae</taxon>
        <taxon>Pentapetalae</taxon>
        <taxon>asterids</taxon>
        <taxon>lamiids</taxon>
        <taxon>Solanales</taxon>
        <taxon>Solanaceae</taxon>
        <taxon>Nicotianoideae</taxon>
        <taxon>Nicotianeae</taxon>
        <taxon>Nicotiana</taxon>
    </lineage>
</organism>
<dbReference type="AlphaFoldDB" id="A0A1S3ZGS5"/>
<protein>
    <recommendedName>
        <fullName evidence="2">DUF659 domain-containing protein</fullName>
    </recommendedName>
</protein>
<dbReference type="PaxDb" id="4097-A0A1S3ZGS5"/>
<gene>
    <name evidence="3" type="primary">LOC107786668</name>
</gene>
<proteinExistence type="predicted"/>
<dbReference type="KEGG" id="nta:107786668"/>
<feature type="domain" description="DUF659" evidence="2">
    <location>
        <begin position="95"/>
        <end position="224"/>
    </location>
</feature>
<dbReference type="Pfam" id="PF04937">
    <property type="entry name" value="DUF659"/>
    <property type="match status" value="1"/>
</dbReference>
<evidence type="ECO:0000256" key="1">
    <source>
        <dbReference type="SAM" id="MobiDB-lite"/>
    </source>
</evidence>
<dbReference type="InterPro" id="IPR012337">
    <property type="entry name" value="RNaseH-like_sf"/>
</dbReference>
<evidence type="ECO:0000259" key="2">
    <source>
        <dbReference type="Pfam" id="PF04937"/>
    </source>
</evidence>
<feature type="region of interest" description="Disordered" evidence="1">
    <location>
        <begin position="1"/>
        <end position="38"/>
    </location>
</feature>
<dbReference type="STRING" id="4097.A0A1S3ZGS5"/>
<dbReference type="OrthoDB" id="1288173at2759"/>
<feature type="compositionally biased region" description="Low complexity" evidence="1">
    <location>
        <begin position="24"/>
        <end position="35"/>
    </location>
</feature>
<name>A0A1S3ZGS5_TOBAC</name>
<evidence type="ECO:0000313" key="3">
    <source>
        <dbReference type="RefSeq" id="XP_016463670.1"/>
    </source>
</evidence>
<reference evidence="3" key="1">
    <citation type="submission" date="2025-08" db="UniProtKB">
        <authorList>
            <consortium name="RefSeq"/>
        </authorList>
    </citation>
    <scope>IDENTIFICATION</scope>
</reference>
<sequence>MDEDDLEVNDIMRPPPSKSQRKNSTSGSGSSTAGSNVKCPLNLFFSQKPNEKRKGEAVDLESCRKSLKERVVAAFASFGEFIEAVGQYGPGMKPPTYHEVRVPCLKKEVEKTDKIVEEHKAQWKVYGCSIMMDKWTAKNEKMVINVLVNSPRGSVFLESYDASDSSTNSNKMFNLFEKTILKVGPENVVQVVTDNASENQKAGDTLKGQNLRTLFLSTEWSESIYAKEALGKEVARFIIGPYFWNDTVQALKVSNPLVIVLRLVDGEKKPPMGYIYEAMDRAKEAIEKAFDHDRRKYERVFEIIDKRWDD</sequence>
<dbReference type="PANTHER" id="PTHR32166:SF74">
    <property type="entry name" value="OS05G0256350 PROTEIN"/>
    <property type="match status" value="1"/>
</dbReference>
<dbReference type="RefSeq" id="XP_016463670.1">
    <property type="nucleotide sequence ID" value="XM_016608184.1"/>
</dbReference>
<accession>A0A1S3ZGS5</accession>